<organism evidence="2 3">
    <name type="scientific">Novosphingobium aureum</name>
    <dbReference type="NCBI Taxonomy" id="2792964"/>
    <lineage>
        <taxon>Bacteria</taxon>
        <taxon>Pseudomonadati</taxon>
        <taxon>Pseudomonadota</taxon>
        <taxon>Alphaproteobacteria</taxon>
        <taxon>Sphingomonadales</taxon>
        <taxon>Sphingomonadaceae</taxon>
        <taxon>Novosphingobium</taxon>
    </lineage>
</organism>
<comment type="caution">
    <text evidence="2">The sequence shown here is derived from an EMBL/GenBank/DDBJ whole genome shotgun (WGS) entry which is preliminary data.</text>
</comment>
<reference evidence="2" key="1">
    <citation type="submission" date="2020-11" db="EMBL/GenBank/DDBJ databases">
        <title>Novosphingobium aureum sp. nov., a marine bacterium isolated from sediment of a salt flat.</title>
        <authorList>
            <person name="Yoo Y."/>
            <person name="Kim J.-J."/>
        </authorList>
    </citation>
    <scope>NUCLEOTIDE SEQUENCE</scope>
    <source>
        <strain evidence="2">YJ-S2-02</strain>
    </source>
</reference>
<proteinExistence type="predicted"/>
<dbReference type="AlphaFoldDB" id="A0A931MJB4"/>
<dbReference type="Pfam" id="PF10691">
    <property type="entry name" value="DUF2497"/>
    <property type="match status" value="1"/>
</dbReference>
<dbReference type="EMBL" id="JADZGI010000001">
    <property type="protein sequence ID" value="MBH0111355.1"/>
    <property type="molecule type" value="Genomic_DNA"/>
</dbReference>
<feature type="compositionally biased region" description="Basic and acidic residues" evidence="1">
    <location>
        <begin position="23"/>
        <end position="42"/>
    </location>
</feature>
<gene>
    <name evidence="2" type="ORF">I5E68_00130</name>
</gene>
<feature type="region of interest" description="Disordered" evidence="1">
    <location>
        <begin position="79"/>
        <end position="109"/>
    </location>
</feature>
<accession>A0A931MJB4</accession>
<evidence type="ECO:0000313" key="3">
    <source>
        <dbReference type="Proteomes" id="UP000617634"/>
    </source>
</evidence>
<dbReference type="RefSeq" id="WP_197159680.1">
    <property type="nucleotide sequence ID" value="NZ_JADZGI010000001.1"/>
</dbReference>
<dbReference type="InterPro" id="IPR019632">
    <property type="entry name" value="DUF2497"/>
</dbReference>
<evidence type="ECO:0000313" key="2">
    <source>
        <dbReference type="EMBL" id="MBH0111355.1"/>
    </source>
</evidence>
<evidence type="ECO:0000256" key="1">
    <source>
        <dbReference type="SAM" id="MobiDB-lite"/>
    </source>
</evidence>
<feature type="compositionally biased region" description="Basic and acidic residues" evidence="1">
    <location>
        <begin position="89"/>
        <end position="100"/>
    </location>
</feature>
<dbReference type="Proteomes" id="UP000617634">
    <property type="component" value="Unassembled WGS sequence"/>
</dbReference>
<feature type="region of interest" description="Disordered" evidence="1">
    <location>
        <begin position="23"/>
        <end position="65"/>
    </location>
</feature>
<protein>
    <submittedName>
        <fullName evidence="2">DUF2497 domain-containing protein</fullName>
    </submittedName>
</protein>
<name>A0A931MJB4_9SPHN</name>
<keyword evidence="3" id="KW-1185">Reference proteome</keyword>
<sequence>MRQNGEPSVEEILQSIKHVIARDTRDAVRNSLSDKPRAEATREVPSNETAPLDSTPAFRPLDYDADGLGEDILDLAQEAEVSAQEEVDERTAQDMAMQDHDGEDERDEPSLIQPRMRASMRDSLAALAMLSEPGAAPKIVRSGETSLEDLTRELLRPALTEWLEANLPQLVERMVAAEIARIVGKKG</sequence>